<comment type="caution">
    <text evidence="1">The sequence shown here is derived from an EMBL/GenBank/DDBJ whole genome shotgun (WGS) entry which is preliminary data.</text>
</comment>
<organism evidence="1 2">
    <name type="scientific">Alligator mississippiensis</name>
    <name type="common">American alligator</name>
    <dbReference type="NCBI Taxonomy" id="8496"/>
    <lineage>
        <taxon>Eukaryota</taxon>
        <taxon>Metazoa</taxon>
        <taxon>Chordata</taxon>
        <taxon>Craniata</taxon>
        <taxon>Vertebrata</taxon>
        <taxon>Euteleostomi</taxon>
        <taxon>Archelosauria</taxon>
        <taxon>Archosauria</taxon>
        <taxon>Crocodylia</taxon>
        <taxon>Alligatoridae</taxon>
        <taxon>Alligatorinae</taxon>
        <taxon>Alligator</taxon>
    </lineage>
</organism>
<name>A0A151MGA8_ALLMI</name>
<dbReference type="AlphaFoldDB" id="A0A151MGA8"/>
<evidence type="ECO:0000313" key="2">
    <source>
        <dbReference type="Proteomes" id="UP000050525"/>
    </source>
</evidence>
<dbReference type="Proteomes" id="UP000050525">
    <property type="component" value="Unassembled WGS sequence"/>
</dbReference>
<sequence length="74" mass="8452">MKRRGLPGFFSALVILAKSEDKSAYEPFWSIRGKPSEDKIQAEVSMIWSWKISSLSSRLPKGLVIHHTGKRHRS</sequence>
<accession>A0A151MGA8</accession>
<evidence type="ECO:0000313" key="1">
    <source>
        <dbReference type="EMBL" id="KYO23555.1"/>
    </source>
</evidence>
<keyword evidence="2" id="KW-1185">Reference proteome</keyword>
<protein>
    <submittedName>
        <fullName evidence="1">Uncharacterized protein</fullName>
    </submittedName>
</protein>
<reference evidence="1 2" key="1">
    <citation type="journal article" date="2012" name="Genome Biol.">
        <title>Sequencing three crocodilian genomes to illuminate the evolution of archosaurs and amniotes.</title>
        <authorList>
            <person name="St John J.A."/>
            <person name="Braun E.L."/>
            <person name="Isberg S.R."/>
            <person name="Miles L.G."/>
            <person name="Chong A.Y."/>
            <person name="Gongora J."/>
            <person name="Dalzell P."/>
            <person name="Moran C."/>
            <person name="Bed'hom B."/>
            <person name="Abzhanov A."/>
            <person name="Burgess S.C."/>
            <person name="Cooksey A.M."/>
            <person name="Castoe T.A."/>
            <person name="Crawford N.G."/>
            <person name="Densmore L.D."/>
            <person name="Drew J.C."/>
            <person name="Edwards S.V."/>
            <person name="Faircloth B.C."/>
            <person name="Fujita M.K."/>
            <person name="Greenwold M.J."/>
            <person name="Hoffmann F.G."/>
            <person name="Howard J.M."/>
            <person name="Iguchi T."/>
            <person name="Janes D.E."/>
            <person name="Khan S.Y."/>
            <person name="Kohno S."/>
            <person name="de Koning A.J."/>
            <person name="Lance S.L."/>
            <person name="McCarthy F.M."/>
            <person name="McCormack J.E."/>
            <person name="Merchant M.E."/>
            <person name="Peterson D.G."/>
            <person name="Pollock D.D."/>
            <person name="Pourmand N."/>
            <person name="Raney B.J."/>
            <person name="Roessler K.A."/>
            <person name="Sanford J.R."/>
            <person name="Sawyer R.H."/>
            <person name="Schmidt C.J."/>
            <person name="Triplett E.W."/>
            <person name="Tuberville T.D."/>
            <person name="Venegas-Anaya M."/>
            <person name="Howard J.T."/>
            <person name="Jarvis E.D."/>
            <person name="Guillette L.J.Jr."/>
            <person name="Glenn T.C."/>
            <person name="Green R.E."/>
            <person name="Ray D.A."/>
        </authorList>
    </citation>
    <scope>NUCLEOTIDE SEQUENCE [LARGE SCALE GENOMIC DNA]</scope>
    <source>
        <strain evidence="1">KSC_2009_1</strain>
    </source>
</reference>
<dbReference type="EMBL" id="AKHW03006198">
    <property type="protein sequence ID" value="KYO23555.1"/>
    <property type="molecule type" value="Genomic_DNA"/>
</dbReference>
<gene>
    <name evidence="1" type="ORF">Y1Q_0010117</name>
</gene>
<proteinExistence type="predicted"/>